<dbReference type="Pfam" id="PF00378">
    <property type="entry name" value="ECH_1"/>
    <property type="match status" value="1"/>
</dbReference>
<dbReference type="Proteomes" id="UP000620139">
    <property type="component" value="Unassembled WGS sequence"/>
</dbReference>
<dbReference type="InterPro" id="IPR029045">
    <property type="entry name" value="ClpP/crotonase-like_dom_sf"/>
</dbReference>
<evidence type="ECO:0000313" key="3">
    <source>
        <dbReference type="Proteomes" id="UP000620139"/>
    </source>
</evidence>
<gene>
    <name evidence="2" type="ORF">I7X43_13925</name>
</gene>
<comment type="caution">
    <text evidence="2">The sequence shown here is derived from an EMBL/GenBank/DDBJ whole genome shotgun (WGS) entry which is preliminary data.</text>
</comment>
<proteinExistence type="inferred from homology"/>
<dbReference type="RefSeq" id="WP_198101563.1">
    <property type="nucleotide sequence ID" value="NZ_JAEDAL010000008.1"/>
</dbReference>
<organism evidence="2 3">
    <name type="scientific">Inhella gelatinilytica</name>
    <dbReference type="NCBI Taxonomy" id="2795030"/>
    <lineage>
        <taxon>Bacteria</taxon>
        <taxon>Pseudomonadati</taxon>
        <taxon>Pseudomonadota</taxon>
        <taxon>Betaproteobacteria</taxon>
        <taxon>Burkholderiales</taxon>
        <taxon>Sphaerotilaceae</taxon>
        <taxon>Inhella</taxon>
    </lineage>
</organism>
<dbReference type="AlphaFoldDB" id="A0A931IW77"/>
<sequence>MTRAATPELLCDGPIATITLRRPDQANRLELVDLECLESHVETLRTSPAVRVLILQAQGAHFCSGFHIDAVPGVDAPALFERLCDRIENLPQISLAALQGGAWGGATDLALACDFRFGTDACQMAIPAARLGLHYYGGGMRRLVTRLGMGPAKRLLLAGQSLDAAAMRDCHFLDECLPSVEALRARVQDQAQTIASLAPLALSGMKRHLNTLAFGNLDREALEQDRQRCAQSTDLQEGVRAWQARRPPRFTGR</sequence>
<accession>A0A931IW77</accession>
<dbReference type="SUPFAM" id="SSF52096">
    <property type="entry name" value="ClpP/crotonase"/>
    <property type="match status" value="1"/>
</dbReference>
<dbReference type="EMBL" id="JAEDAL010000008">
    <property type="protein sequence ID" value="MBH9553942.1"/>
    <property type="molecule type" value="Genomic_DNA"/>
</dbReference>
<evidence type="ECO:0000313" key="2">
    <source>
        <dbReference type="EMBL" id="MBH9553942.1"/>
    </source>
</evidence>
<evidence type="ECO:0000256" key="1">
    <source>
        <dbReference type="RuleBase" id="RU003707"/>
    </source>
</evidence>
<dbReference type="PROSITE" id="PS00166">
    <property type="entry name" value="ENOYL_COA_HYDRATASE"/>
    <property type="match status" value="1"/>
</dbReference>
<dbReference type="PANTHER" id="PTHR43459:SF1">
    <property type="entry name" value="EG:BACN32G11.4 PROTEIN"/>
    <property type="match status" value="1"/>
</dbReference>
<dbReference type="Gene3D" id="3.90.226.10">
    <property type="entry name" value="2-enoyl-CoA Hydratase, Chain A, domain 1"/>
    <property type="match status" value="1"/>
</dbReference>
<dbReference type="PANTHER" id="PTHR43459">
    <property type="entry name" value="ENOYL-COA HYDRATASE"/>
    <property type="match status" value="1"/>
</dbReference>
<dbReference type="GO" id="GO:0003824">
    <property type="term" value="F:catalytic activity"/>
    <property type="evidence" value="ECO:0007669"/>
    <property type="project" value="InterPro"/>
</dbReference>
<dbReference type="CDD" id="cd06558">
    <property type="entry name" value="crotonase-like"/>
    <property type="match status" value="1"/>
</dbReference>
<dbReference type="InterPro" id="IPR001753">
    <property type="entry name" value="Enoyl-CoA_hydra/iso"/>
</dbReference>
<reference evidence="2" key="1">
    <citation type="submission" date="2020-12" db="EMBL/GenBank/DDBJ databases">
        <title>The genome sequence of Inhella sp. 4Y17.</title>
        <authorList>
            <person name="Liu Y."/>
        </authorList>
    </citation>
    <scope>NUCLEOTIDE SEQUENCE</scope>
    <source>
        <strain evidence="2">4Y10</strain>
    </source>
</reference>
<keyword evidence="3" id="KW-1185">Reference proteome</keyword>
<comment type="similarity">
    <text evidence="1">Belongs to the enoyl-CoA hydratase/isomerase family.</text>
</comment>
<name>A0A931IW77_9BURK</name>
<protein>
    <submittedName>
        <fullName evidence="2">Enoyl-CoA hydratase/isomerase family protein</fullName>
    </submittedName>
</protein>
<dbReference type="InterPro" id="IPR018376">
    <property type="entry name" value="Enoyl-CoA_hyd/isom_CS"/>
</dbReference>